<evidence type="ECO:0000313" key="2">
    <source>
        <dbReference type="Proteomes" id="UP000004926"/>
    </source>
</evidence>
<reference evidence="1 2" key="1">
    <citation type="journal article" date="2012" name="Stand. Genomic Sci.">
        <title>Genome sequence of the ocean sediment bacterium Saccharomonospora marina type strain (XMU15(T)).</title>
        <authorList>
            <person name="Klenk H.P."/>
            <person name="Lu M."/>
            <person name="Lucas S."/>
            <person name="Lapidus A."/>
            <person name="Copeland A."/>
            <person name="Pitluck S."/>
            <person name="Goodwin L.A."/>
            <person name="Han C."/>
            <person name="Tapia R."/>
            <person name="Brambilla E.M."/>
            <person name="Potter G."/>
            <person name="Land M."/>
            <person name="Ivanova N."/>
            <person name="Rohde M."/>
            <person name="Goker M."/>
            <person name="Detter J.C."/>
            <person name="Li W.J."/>
            <person name="Kyrpides N.C."/>
            <person name="Woyke T."/>
        </authorList>
    </citation>
    <scope>NUCLEOTIDE SEQUENCE [LARGE SCALE GENOMIC DNA]</scope>
    <source>
        <strain evidence="1 2">XMU15</strain>
    </source>
</reference>
<sequence>MIQRDRDLLAKLAKTNRAIAAATVELMAAQDGGELPAEGLRALADHLAPLVDELRQRADQLDAIEAPAEVES</sequence>
<proteinExistence type="predicted"/>
<dbReference type="Proteomes" id="UP000004926">
    <property type="component" value="Chromosome"/>
</dbReference>
<dbReference type="RefSeq" id="WP_009153515.1">
    <property type="nucleotide sequence ID" value="NZ_CM001439.1"/>
</dbReference>
<dbReference type="HOGENOM" id="CLU_171108_1_0_11"/>
<keyword evidence="2" id="KW-1185">Reference proteome</keyword>
<gene>
    <name evidence="1" type="ORF">SacmaDRAFT_1862</name>
</gene>
<organism evidence="1 2">
    <name type="scientific">Saccharomonospora marina XMU15</name>
    <dbReference type="NCBI Taxonomy" id="882083"/>
    <lineage>
        <taxon>Bacteria</taxon>
        <taxon>Bacillati</taxon>
        <taxon>Actinomycetota</taxon>
        <taxon>Actinomycetes</taxon>
        <taxon>Pseudonocardiales</taxon>
        <taxon>Pseudonocardiaceae</taxon>
        <taxon>Saccharomonospora</taxon>
    </lineage>
</organism>
<name>H5X6I2_9PSEU</name>
<evidence type="ECO:0000313" key="1">
    <source>
        <dbReference type="EMBL" id="EHR50130.1"/>
    </source>
</evidence>
<dbReference type="OrthoDB" id="3557068at2"/>
<dbReference type="AlphaFoldDB" id="H5X6I2"/>
<accession>H5X6I2</accession>
<protein>
    <submittedName>
        <fullName evidence="1">Uncharacterized protein</fullName>
    </submittedName>
</protein>
<dbReference type="EMBL" id="CM001439">
    <property type="protein sequence ID" value="EHR50130.1"/>
    <property type="molecule type" value="Genomic_DNA"/>
</dbReference>
<dbReference type="STRING" id="882083.SacmaDRAFT_1862"/>